<keyword evidence="2" id="KW-1185">Reference proteome</keyword>
<evidence type="ECO:0000313" key="1">
    <source>
        <dbReference type="EMBL" id="PTW61990.1"/>
    </source>
</evidence>
<dbReference type="AlphaFoldDB" id="A0A2T5VE06"/>
<proteinExistence type="predicted"/>
<organism evidence="1 2">
    <name type="scientific">Breoghania corrubedonensis</name>
    <dbReference type="NCBI Taxonomy" id="665038"/>
    <lineage>
        <taxon>Bacteria</taxon>
        <taxon>Pseudomonadati</taxon>
        <taxon>Pseudomonadota</taxon>
        <taxon>Alphaproteobacteria</taxon>
        <taxon>Hyphomicrobiales</taxon>
        <taxon>Stappiaceae</taxon>
        <taxon>Breoghania</taxon>
    </lineage>
</organism>
<accession>A0A2T5VE06</accession>
<dbReference type="Proteomes" id="UP000244081">
    <property type="component" value="Unassembled WGS sequence"/>
</dbReference>
<dbReference type="OrthoDB" id="7363897at2"/>
<reference evidence="1 2" key="1">
    <citation type="submission" date="2018-04" db="EMBL/GenBank/DDBJ databases">
        <title>Genomic Encyclopedia of Archaeal and Bacterial Type Strains, Phase II (KMG-II): from individual species to whole genera.</title>
        <authorList>
            <person name="Goeker M."/>
        </authorList>
    </citation>
    <scope>NUCLEOTIDE SEQUENCE [LARGE SCALE GENOMIC DNA]</scope>
    <source>
        <strain evidence="1 2">DSM 23382</strain>
    </source>
</reference>
<protein>
    <submittedName>
        <fullName evidence="1">Uncharacterized protein</fullName>
    </submittedName>
</protein>
<sequence length="65" mass="7331">MFEVLITACLAAAPAQCSTFELRLKLYDDIGQCARHAQSDVVRWADHKPQWRIARWACTAPGETI</sequence>
<gene>
    <name evidence="1" type="ORF">C8N35_10122</name>
</gene>
<evidence type="ECO:0000313" key="2">
    <source>
        <dbReference type="Proteomes" id="UP000244081"/>
    </source>
</evidence>
<dbReference type="RefSeq" id="WP_107987619.1">
    <property type="nucleotide sequence ID" value="NZ_QAYG01000001.1"/>
</dbReference>
<name>A0A2T5VE06_9HYPH</name>
<dbReference type="EMBL" id="QAYG01000001">
    <property type="protein sequence ID" value="PTW61990.1"/>
    <property type="molecule type" value="Genomic_DNA"/>
</dbReference>
<comment type="caution">
    <text evidence="1">The sequence shown here is derived from an EMBL/GenBank/DDBJ whole genome shotgun (WGS) entry which is preliminary data.</text>
</comment>